<dbReference type="SUPFAM" id="SSF56672">
    <property type="entry name" value="DNA/RNA polymerases"/>
    <property type="match status" value="1"/>
</dbReference>
<feature type="compositionally biased region" description="Polar residues" evidence="1">
    <location>
        <begin position="418"/>
        <end position="427"/>
    </location>
</feature>
<feature type="compositionally biased region" description="Basic and acidic residues" evidence="1">
    <location>
        <begin position="222"/>
        <end position="262"/>
    </location>
</feature>
<dbReference type="PANTHER" id="PTHR24559:SF444">
    <property type="entry name" value="REVERSE TRANSCRIPTASE DOMAIN-CONTAINING PROTEIN"/>
    <property type="match status" value="1"/>
</dbReference>
<feature type="domain" description="Ig-like" evidence="3">
    <location>
        <begin position="67"/>
        <end position="126"/>
    </location>
</feature>
<feature type="chain" id="PRO_5041273015" description="Ig-like domain-containing protein" evidence="2">
    <location>
        <begin position="22"/>
        <end position="821"/>
    </location>
</feature>
<accession>A0AA38IEI0</accession>
<dbReference type="InterPro" id="IPR053134">
    <property type="entry name" value="RNA-dir_DNA_polymerase"/>
</dbReference>
<dbReference type="SMART" id="SM00409">
    <property type="entry name" value="IG"/>
    <property type="match status" value="1"/>
</dbReference>
<dbReference type="Gene3D" id="3.10.10.10">
    <property type="entry name" value="HIV Type 1 Reverse Transcriptase, subunit A, domain 1"/>
    <property type="match status" value="1"/>
</dbReference>
<dbReference type="InterPro" id="IPR043502">
    <property type="entry name" value="DNA/RNA_pol_sf"/>
</dbReference>
<evidence type="ECO:0000256" key="1">
    <source>
        <dbReference type="SAM" id="MobiDB-lite"/>
    </source>
</evidence>
<dbReference type="PANTHER" id="PTHR24559">
    <property type="entry name" value="TRANSPOSON TY3-I GAG-POL POLYPROTEIN"/>
    <property type="match status" value="1"/>
</dbReference>
<dbReference type="InterPro" id="IPR007110">
    <property type="entry name" value="Ig-like_dom"/>
</dbReference>
<proteinExistence type="predicted"/>
<dbReference type="InterPro" id="IPR013783">
    <property type="entry name" value="Ig-like_fold"/>
</dbReference>
<name>A0AA38IEI0_9CUCU</name>
<dbReference type="SUPFAM" id="SSF48726">
    <property type="entry name" value="Immunoglobulin"/>
    <property type="match status" value="1"/>
</dbReference>
<evidence type="ECO:0000256" key="2">
    <source>
        <dbReference type="SAM" id="SignalP"/>
    </source>
</evidence>
<organism evidence="4 5">
    <name type="scientific">Zophobas morio</name>
    <dbReference type="NCBI Taxonomy" id="2755281"/>
    <lineage>
        <taxon>Eukaryota</taxon>
        <taxon>Metazoa</taxon>
        <taxon>Ecdysozoa</taxon>
        <taxon>Arthropoda</taxon>
        <taxon>Hexapoda</taxon>
        <taxon>Insecta</taxon>
        <taxon>Pterygota</taxon>
        <taxon>Neoptera</taxon>
        <taxon>Endopterygota</taxon>
        <taxon>Coleoptera</taxon>
        <taxon>Polyphaga</taxon>
        <taxon>Cucujiformia</taxon>
        <taxon>Tenebrionidae</taxon>
        <taxon>Zophobas</taxon>
    </lineage>
</organism>
<dbReference type="AlphaFoldDB" id="A0AA38IEI0"/>
<reference evidence="4" key="1">
    <citation type="journal article" date="2023" name="G3 (Bethesda)">
        <title>Whole genome assemblies of Zophobas morio and Tenebrio molitor.</title>
        <authorList>
            <person name="Kaur S."/>
            <person name="Stinson S.A."/>
            <person name="diCenzo G.C."/>
        </authorList>
    </citation>
    <scope>NUCLEOTIDE SEQUENCE</scope>
    <source>
        <strain evidence="4">QUZm001</strain>
    </source>
</reference>
<evidence type="ECO:0000313" key="5">
    <source>
        <dbReference type="Proteomes" id="UP001168821"/>
    </source>
</evidence>
<protein>
    <recommendedName>
        <fullName evidence="3">Ig-like domain-containing protein</fullName>
    </recommendedName>
</protein>
<evidence type="ECO:0000259" key="3">
    <source>
        <dbReference type="PROSITE" id="PS50835"/>
    </source>
</evidence>
<dbReference type="InterPro" id="IPR003599">
    <property type="entry name" value="Ig_sub"/>
</dbReference>
<dbReference type="EMBL" id="JALNTZ010000004">
    <property type="protein sequence ID" value="KAJ3655157.1"/>
    <property type="molecule type" value="Genomic_DNA"/>
</dbReference>
<dbReference type="Proteomes" id="UP001168821">
    <property type="component" value="Unassembled WGS sequence"/>
</dbReference>
<keyword evidence="5" id="KW-1185">Reference proteome</keyword>
<feature type="domain" description="Ig-like" evidence="3">
    <location>
        <begin position="137"/>
        <end position="180"/>
    </location>
</feature>
<sequence>MAVLKIGVFTVCLLYFGPVFAIEDYCSSNTYSTNETHMQFTKEPSSEEFAIAGKFKGLHCCAKGYRSIEWYKDGKPYPWPLMVSQLILYPESANQTVYTQSVTEADAGNYTCVLKNDSIAHSHTIQLKVFEKIPDDPKITYVSQDSRVRLGQNLRLFCEAFAGRVDLPDAHNEVVWRKSGHNGTLDDEPRVRQEKISSGTKKASVIKSDAQRSGPKPTHNFAKNEDSDAKKSANQHRDDDSNVRRTIQRTDKRHQGCREAPRSRSAPIFRDETLQPCPARFNGSTNASSVEEFITTASLYKRLEKISDEDALETLPILLREEALTWWNGVRNSVNTWPAAVQLIRGRLRPRAPNHRLFKEIFNEPQGDEVSTDAYITRQRERLCRGCPGSWTNSGRWISSTDCCDVDLETASPVRKWTPSQISSTRPAPSKRATEKGKTRTRNQNGKGPKADENRSRGPRLLCDVCRALATTQPLAAGDHEDLPQLPDRQPGRPLSQCVVTVATPRGCLEEIAPPVTRPTPANPHATWHSTARASTCRCRPSRPRCRRTRTTRRNHLHRVVRLFNTRTLLGADFIEDARIIPDLARRRFYFGGDITRTYPFVDVDGAEAPARKGVPTTIKRSSNHTIGTHGSGRHRRRLRAPATSAAETSIPPRDWEDAETAMTTGEMDEYEMGLFPDGPRRLFTTSLHLQANEGTGFTEPTRAKFDDLVDDFADAFEAHGPPTPYAEHRIDTGDHAPIAVPPYQLNATKKQLLKEEVEKMIQAQVIEECDSPWAAPIVLIPKKDGSVRPCVNYRKLNAVTRPDAYPTAEARRSPCLRQPH</sequence>
<feature type="signal peptide" evidence="2">
    <location>
        <begin position="1"/>
        <end position="21"/>
    </location>
</feature>
<dbReference type="PROSITE" id="PS50835">
    <property type="entry name" value="IG_LIKE"/>
    <property type="match status" value="2"/>
</dbReference>
<dbReference type="Pfam" id="PF13927">
    <property type="entry name" value="Ig_3"/>
    <property type="match status" value="1"/>
</dbReference>
<feature type="compositionally biased region" description="Polar residues" evidence="1">
    <location>
        <begin position="619"/>
        <end position="629"/>
    </location>
</feature>
<feature type="region of interest" description="Disordered" evidence="1">
    <location>
        <begin position="415"/>
        <end position="456"/>
    </location>
</feature>
<dbReference type="Gene3D" id="2.60.40.10">
    <property type="entry name" value="Immunoglobulins"/>
    <property type="match status" value="2"/>
</dbReference>
<evidence type="ECO:0000313" key="4">
    <source>
        <dbReference type="EMBL" id="KAJ3655157.1"/>
    </source>
</evidence>
<gene>
    <name evidence="4" type="ORF">Zmor_014294</name>
</gene>
<comment type="caution">
    <text evidence="4">The sequence shown here is derived from an EMBL/GenBank/DDBJ whole genome shotgun (WGS) entry which is preliminary data.</text>
</comment>
<dbReference type="InterPro" id="IPR036179">
    <property type="entry name" value="Ig-like_dom_sf"/>
</dbReference>
<dbReference type="GO" id="GO:0071897">
    <property type="term" value="P:DNA biosynthetic process"/>
    <property type="evidence" value="ECO:0007669"/>
    <property type="project" value="UniProtKB-ARBA"/>
</dbReference>
<feature type="region of interest" description="Disordered" evidence="1">
    <location>
        <begin position="179"/>
        <end position="286"/>
    </location>
</feature>
<keyword evidence="2" id="KW-0732">Signal</keyword>
<feature type="region of interest" description="Disordered" evidence="1">
    <location>
        <begin position="615"/>
        <end position="651"/>
    </location>
</feature>